<accession>A0A2G8KFH0</accession>
<evidence type="ECO:0000313" key="2">
    <source>
        <dbReference type="EMBL" id="PIK46754.1"/>
    </source>
</evidence>
<proteinExistence type="predicted"/>
<feature type="compositionally biased region" description="Basic and acidic residues" evidence="1">
    <location>
        <begin position="124"/>
        <end position="141"/>
    </location>
</feature>
<feature type="region of interest" description="Disordered" evidence="1">
    <location>
        <begin position="22"/>
        <end position="90"/>
    </location>
</feature>
<feature type="compositionally biased region" description="Polar residues" evidence="1">
    <location>
        <begin position="31"/>
        <end position="58"/>
    </location>
</feature>
<reference evidence="2 3" key="1">
    <citation type="journal article" date="2017" name="PLoS Biol.">
        <title>The sea cucumber genome provides insights into morphological evolution and visceral regeneration.</title>
        <authorList>
            <person name="Zhang X."/>
            <person name="Sun L."/>
            <person name="Yuan J."/>
            <person name="Sun Y."/>
            <person name="Gao Y."/>
            <person name="Zhang L."/>
            <person name="Li S."/>
            <person name="Dai H."/>
            <person name="Hamel J.F."/>
            <person name="Liu C."/>
            <person name="Yu Y."/>
            <person name="Liu S."/>
            <person name="Lin W."/>
            <person name="Guo K."/>
            <person name="Jin S."/>
            <person name="Xu P."/>
            <person name="Storey K.B."/>
            <person name="Huan P."/>
            <person name="Zhang T."/>
            <person name="Zhou Y."/>
            <person name="Zhang J."/>
            <person name="Lin C."/>
            <person name="Li X."/>
            <person name="Xing L."/>
            <person name="Huo D."/>
            <person name="Sun M."/>
            <person name="Wang L."/>
            <person name="Mercier A."/>
            <person name="Li F."/>
            <person name="Yang H."/>
            <person name="Xiang J."/>
        </authorList>
    </citation>
    <scope>NUCLEOTIDE SEQUENCE [LARGE SCALE GENOMIC DNA]</scope>
    <source>
        <strain evidence="2">Shaxun</strain>
        <tissue evidence="2">Muscle</tissue>
    </source>
</reference>
<feature type="compositionally biased region" description="Basic and acidic residues" evidence="1">
    <location>
        <begin position="59"/>
        <end position="74"/>
    </location>
</feature>
<comment type="caution">
    <text evidence="2">The sequence shown here is derived from an EMBL/GenBank/DDBJ whole genome shotgun (WGS) entry which is preliminary data.</text>
</comment>
<dbReference type="EMBL" id="MRZV01000622">
    <property type="protein sequence ID" value="PIK46754.1"/>
    <property type="molecule type" value="Genomic_DNA"/>
</dbReference>
<name>A0A2G8KFH0_STIJA</name>
<feature type="compositionally biased region" description="Low complexity" evidence="1">
    <location>
        <begin position="79"/>
        <end position="90"/>
    </location>
</feature>
<gene>
    <name evidence="2" type="ORF">BSL78_16383</name>
</gene>
<dbReference type="Proteomes" id="UP000230750">
    <property type="component" value="Unassembled WGS sequence"/>
</dbReference>
<evidence type="ECO:0000256" key="1">
    <source>
        <dbReference type="SAM" id="MobiDB-lite"/>
    </source>
</evidence>
<evidence type="ECO:0000313" key="3">
    <source>
        <dbReference type="Proteomes" id="UP000230750"/>
    </source>
</evidence>
<protein>
    <submittedName>
        <fullName evidence="2">Uncharacterized protein</fullName>
    </submittedName>
</protein>
<dbReference type="AlphaFoldDB" id="A0A2G8KFH0"/>
<organism evidence="2 3">
    <name type="scientific">Stichopus japonicus</name>
    <name type="common">Sea cucumber</name>
    <dbReference type="NCBI Taxonomy" id="307972"/>
    <lineage>
        <taxon>Eukaryota</taxon>
        <taxon>Metazoa</taxon>
        <taxon>Echinodermata</taxon>
        <taxon>Eleutherozoa</taxon>
        <taxon>Echinozoa</taxon>
        <taxon>Holothuroidea</taxon>
        <taxon>Aspidochirotacea</taxon>
        <taxon>Aspidochirotida</taxon>
        <taxon>Stichopodidae</taxon>
        <taxon>Apostichopus</taxon>
    </lineage>
</organism>
<keyword evidence="3" id="KW-1185">Reference proteome</keyword>
<sequence>MVEISFQDDYFQDIRSTTELALPEGNDAKMSDQTAYEDTGNNDSYSPLHNNNEIAPTETSRDDVIDEGQKRQNEDDNISVSSGVDVTGSSGESLLCVHSKNERNQEILQSGSCDSLLSAVRSADNSKESQEDNNPKHDEILFRPTRNAAERDDRLVSEASTHYSSRDSLLSCDSHEVSRINSASARETLSGIDNLAAAQVSSRESLLSDDSLCFVKDTRTDGHDDITHAQTFVKTPDCSPKIRRRSYDDLMMKSTYFTRDAQFTKRRKERWSRTKRPLSLQLSSSYGAPSSCLLYPRSTSIRQRIMTRVEACKTHRNAVTAIYWT</sequence>
<feature type="region of interest" description="Disordered" evidence="1">
    <location>
        <begin position="120"/>
        <end position="151"/>
    </location>
</feature>